<proteinExistence type="inferred from homology"/>
<comment type="similarity">
    <text evidence="1">Belongs to the oxygen-dependent FAD-linked oxidoreductase family.</text>
</comment>
<reference evidence="4" key="2">
    <citation type="submission" date="2023-05" db="EMBL/GenBank/DDBJ databases">
        <authorList>
            <consortium name="Lawrence Berkeley National Laboratory"/>
            <person name="Steindorff A."/>
            <person name="Hensen N."/>
            <person name="Bonometti L."/>
            <person name="Westerberg I."/>
            <person name="Brannstrom I.O."/>
            <person name="Guillou S."/>
            <person name="Cros-Aarteil S."/>
            <person name="Calhoun S."/>
            <person name="Haridas S."/>
            <person name="Kuo A."/>
            <person name="Mondo S."/>
            <person name="Pangilinan J."/>
            <person name="Riley R."/>
            <person name="Labutti K."/>
            <person name="Andreopoulos B."/>
            <person name="Lipzen A."/>
            <person name="Chen C."/>
            <person name="Yanf M."/>
            <person name="Daum C."/>
            <person name="Ng V."/>
            <person name="Clum A."/>
            <person name="Ohm R."/>
            <person name="Martin F."/>
            <person name="Silar P."/>
            <person name="Natvig D."/>
            <person name="Lalanne C."/>
            <person name="Gautier V."/>
            <person name="Ament-Velasquez S.L."/>
            <person name="Kruys A."/>
            <person name="Hutchinson M.I."/>
            <person name="Powell A.J."/>
            <person name="Barry K."/>
            <person name="Miller A.N."/>
            <person name="Grigoriev I.V."/>
            <person name="Debuchy R."/>
            <person name="Gladieux P."/>
            <person name="Thoren M.H."/>
            <person name="Johannesson H."/>
        </authorList>
    </citation>
    <scope>NUCLEOTIDE SEQUENCE</scope>
    <source>
        <strain evidence="4">PSN309</strain>
    </source>
</reference>
<dbReference type="AlphaFoldDB" id="A0AAN6WLA8"/>
<dbReference type="GO" id="GO:0071949">
    <property type="term" value="F:FAD binding"/>
    <property type="evidence" value="ECO:0007669"/>
    <property type="project" value="InterPro"/>
</dbReference>
<sequence>CFAIPGDEQWPSPSEWAELNKTVGGRLIAARPLAAVCHTGDPFNVYDESKCAEVKAGWDRPETHFVDPVEFNTPIFQNASCDPFTPAERVCDLGNYVSYAINLTMKTAVRDVQAGLEFARRKGVRVVVKNTGHDYLGKSTGKGALSFWTHNLRERTVIEDYKSKDYQGPAIKLGAGMLTGEAYETAREAGYRVVGGSCPTVGIAGGYAQGGGHSSLASLYGLAADNVLEWEVVTPEGEHVVATPTGRYKDLYWALSGGGGGTFGVVISMTARLHPDGIVGGASFSFTAPMDKFWDAVESFHRLGIRYIDAGNSMIYMLRMLETNTPILIAFSVTVPGKNETGVKEAMQPFLDDLKGRDIAYNFESHVSQTFLDHFARDFGPLPYGMFPVSQITGSRLLPRSAIQDTESSKAVTEALKLAVESEGFYLGCNLFNAGVVRPKNAVNPAFRESVSHCIVVGPWDFTLPRGFMLERQRRLTEVIQPALDEATRGSGTYLNEGNSEQGDWREQFYGEDVYKRLKKVKERYDPGRLFYARTAVGSE</sequence>
<keyword evidence="5" id="KW-1185">Reference proteome</keyword>
<keyword evidence="2" id="KW-0560">Oxidoreductase</keyword>
<dbReference type="Proteomes" id="UP001302126">
    <property type="component" value="Unassembled WGS sequence"/>
</dbReference>
<evidence type="ECO:0000256" key="2">
    <source>
        <dbReference type="ARBA" id="ARBA00023002"/>
    </source>
</evidence>
<evidence type="ECO:0000313" key="5">
    <source>
        <dbReference type="Proteomes" id="UP001302126"/>
    </source>
</evidence>
<dbReference type="InterPro" id="IPR012951">
    <property type="entry name" value="BBE"/>
</dbReference>
<dbReference type="InterPro" id="IPR036318">
    <property type="entry name" value="FAD-bd_PCMH-like_sf"/>
</dbReference>
<gene>
    <name evidence="4" type="ORF">QBC35DRAFT_342542</name>
</gene>
<dbReference type="Pfam" id="PF01565">
    <property type="entry name" value="FAD_binding_4"/>
    <property type="match status" value="1"/>
</dbReference>
<dbReference type="Pfam" id="PF08031">
    <property type="entry name" value="BBE"/>
    <property type="match status" value="1"/>
</dbReference>
<accession>A0AAN6WLA8</accession>
<feature type="domain" description="FAD-binding PCMH-type" evidence="3">
    <location>
        <begin position="96"/>
        <end position="276"/>
    </location>
</feature>
<dbReference type="PANTHER" id="PTHR13878:SF91">
    <property type="entry name" value="FAD BINDING DOMAIN PROTEIN (AFU_ORTHOLOGUE AFUA_6G12070)-RELATED"/>
    <property type="match status" value="1"/>
</dbReference>
<evidence type="ECO:0000259" key="3">
    <source>
        <dbReference type="PROSITE" id="PS51387"/>
    </source>
</evidence>
<reference evidence="4" key="1">
    <citation type="journal article" date="2023" name="Mol. Phylogenet. Evol.">
        <title>Genome-scale phylogeny and comparative genomics of the fungal order Sordariales.</title>
        <authorList>
            <person name="Hensen N."/>
            <person name="Bonometti L."/>
            <person name="Westerberg I."/>
            <person name="Brannstrom I.O."/>
            <person name="Guillou S."/>
            <person name="Cros-Aarteil S."/>
            <person name="Calhoun S."/>
            <person name="Haridas S."/>
            <person name="Kuo A."/>
            <person name="Mondo S."/>
            <person name="Pangilinan J."/>
            <person name="Riley R."/>
            <person name="LaButti K."/>
            <person name="Andreopoulos B."/>
            <person name="Lipzen A."/>
            <person name="Chen C."/>
            <person name="Yan M."/>
            <person name="Daum C."/>
            <person name="Ng V."/>
            <person name="Clum A."/>
            <person name="Steindorff A."/>
            <person name="Ohm R.A."/>
            <person name="Martin F."/>
            <person name="Silar P."/>
            <person name="Natvig D.O."/>
            <person name="Lalanne C."/>
            <person name="Gautier V."/>
            <person name="Ament-Velasquez S.L."/>
            <person name="Kruys A."/>
            <person name="Hutchinson M.I."/>
            <person name="Powell A.J."/>
            <person name="Barry K."/>
            <person name="Miller A.N."/>
            <person name="Grigoriev I.V."/>
            <person name="Debuchy R."/>
            <person name="Gladieux P."/>
            <person name="Hiltunen Thoren M."/>
            <person name="Johannesson H."/>
        </authorList>
    </citation>
    <scope>NUCLEOTIDE SEQUENCE</scope>
    <source>
        <strain evidence="4">PSN309</strain>
    </source>
</reference>
<feature type="non-terminal residue" evidence="4">
    <location>
        <position position="540"/>
    </location>
</feature>
<dbReference type="InterPro" id="IPR016169">
    <property type="entry name" value="FAD-bd_PCMH_sub2"/>
</dbReference>
<protein>
    <recommendedName>
        <fullName evidence="3">FAD-binding PCMH-type domain-containing protein</fullName>
    </recommendedName>
</protein>
<comment type="caution">
    <text evidence="4">The sequence shown here is derived from an EMBL/GenBank/DDBJ whole genome shotgun (WGS) entry which is preliminary data.</text>
</comment>
<evidence type="ECO:0000313" key="4">
    <source>
        <dbReference type="EMBL" id="KAK4183455.1"/>
    </source>
</evidence>
<name>A0AAN6WLA8_9PEZI</name>
<dbReference type="PROSITE" id="PS51387">
    <property type="entry name" value="FAD_PCMH"/>
    <property type="match status" value="1"/>
</dbReference>
<dbReference type="EMBL" id="MU864547">
    <property type="protein sequence ID" value="KAK4183455.1"/>
    <property type="molecule type" value="Genomic_DNA"/>
</dbReference>
<evidence type="ECO:0000256" key="1">
    <source>
        <dbReference type="ARBA" id="ARBA00005466"/>
    </source>
</evidence>
<dbReference type="PANTHER" id="PTHR13878">
    <property type="entry name" value="GULONOLACTONE OXIDASE"/>
    <property type="match status" value="1"/>
</dbReference>
<dbReference type="GO" id="GO:0016491">
    <property type="term" value="F:oxidoreductase activity"/>
    <property type="evidence" value="ECO:0007669"/>
    <property type="project" value="UniProtKB-KW"/>
</dbReference>
<dbReference type="InterPro" id="IPR006094">
    <property type="entry name" value="Oxid_FAD_bind_N"/>
</dbReference>
<organism evidence="4 5">
    <name type="scientific">Podospora australis</name>
    <dbReference type="NCBI Taxonomy" id="1536484"/>
    <lineage>
        <taxon>Eukaryota</taxon>
        <taxon>Fungi</taxon>
        <taxon>Dikarya</taxon>
        <taxon>Ascomycota</taxon>
        <taxon>Pezizomycotina</taxon>
        <taxon>Sordariomycetes</taxon>
        <taxon>Sordariomycetidae</taxon>
        <taxon>Sordariales</taxon>
        <taxon>Podosporaceae</taxon>
        <taxon>Podospora</taxon>
    </lineage>
</organism>
<dbReference type="SUPFAM" id="SSF56176">
    <property type="entry name" value="FAD-binding/transporter-associated domain-like"/>
    <property type="match status" value="1"/>
</dbReference>
<feature type="non-terminal residue" evidence="4">
    <location>
        <position position="1"/>
    </location>
</feature>
<dbReference type="InterPro" id="IPR050432">
    <property type="entry name" value="FAD-linked_Oxidoreductases_BP"/>
</dbReference>
<dbReference type="Gene3D" id="3.30.465.10">
    <property type="match status" value="2"/>
</dbReference>
<dbReference type="InterPro" id="IPR016166">
    <property type="entry name" value="FAD-bd_PCMH"/>
</dbReference>